<evidence type="ECO:0000256" key="1">
    <source>
        <dbReference type="SAM" id="MobiDB-lite"/>
    </source>
</evidence>
<dbReference type="AlphaFoldDB" id="A0AAD9PA08"/>
<gene>
    <name evidence="2" type="ORF">NP493_64g06070</name>
</gene>
<evidence type="ECO:0000313" key="2">
    <source>
        <dbReference type="EMBL" id="KAK2190968.1"/>
    </source>
</evidence>
<dbReference type="Proteomes" id="UP001209878">
    <property type="component" value="Unassembled WGS sequence"/>
</dbReference>
<dbReference type="EMBL" id="JAODUO010000064">
    <property type="protein sequence ID" value="KAK2190968.1"/>
    <property type="molecule type" value="Genomic_DNA"/>
</dbReference>
<proteinExistence type="predicted"/>
<feature type="compositionally biased region" description="Basic residues" evidence="1">
    <location>
        <begin position="68"/>
        <end position="80"/>
    </location>
</feature>
<organism evidence="2 3">
    <name type="scientific">Ridgeia piscesae</name>
    <name type="common">Tubeworm</name>
    <dbReference type="NCBI Taxonomy" id="27915"/>
    <lineage>
        <taxon>Eukaryota</taxon>
        <taxon>Metazoa</taxon>
        <taxon>Spiralia</taxon>
        <taxon>Lophotrochozoa</taxon>
        <taxon>Annelida</taxon>
        <taxon>Polychaeta</taxon>
        <taxon>Sedentaria</taxon>
        <taxon>Canalipalpata</taxon>
        <taxon>Sabellida</taxon>
        <taxon>Siboglinidae</taxon>
        <taxon>Ridgeia</taxon>
    </lineage>
</organism>
<reference evidence="2" key="1">
    <citation type="journal article" date="2023" name="Mol. Biol. Evol.">
        <title>Third-Generation Sequencing Reveals the Adaptive Role of the Epigenome in Three Deep-Sea Polychaetes.</title>
        <authorList>
            <person name="Perez M."/>
            <person name="Aroh O."/>
            <person name="Sun Y."/>
            <person name="Lan Y."/>
            <person name="Juniper S.K."/>
            <person name="Young C.R."/>
            <person name="Angers B."/>
            <person name="Qian P.Y."/>
        </authorList>
    </citation>
    <scope>NUCLEOTIDE SEQUENCE</scope>
    <source>
        <strain evidence="2">R07B-5</strain>
    </source>
</reference>
<protein>
    <submittedName>
        <fullName evidence="2">Uncharacterized protein</fullName>
    </submittedName>
</protein>
<name>A0AAD9PA08_RIDPI</name>
<evidence type="ECO:0000313" key="3">
    <source>
        <dbReference type="Proteomes" id="UP001209878"/>
    </source>
</evidence>
<accession>A0AAD9PA08</accession>
<comment type="caution">
    <text evidence="2">The sequence shown here is derived from an EMBL/GenBank/DDBJ whole genome shotgun (WGS) entry which is preliminary data.</text>
</comment>
<feature type="region of interest" description="Disordered" evidence="1">
    <location>
        <begin position="58"/>
        <end position="80"/>
    </location>
</feature>
<keyword evidence="3" id="KW-1185">Reference proteome</keyword>
<sequence length="80" mass="9072">MTSLSHDDGIEVLSTSADYVTLTDNSDYVTLTDNADYVTSRTMPATLGFRERGFTAPRCGVRGEKRRSDRRRRRRGSRGR</sequence>